<dbReference type="PANTHER" id="PTHR12802:SF140">
    <property type="entry name" value="SWI_SNF COMPLEX SUBUNIT SWI3A"/>
    <property type="match status" value="1"/>
</dbReference>
<dbReference type="Gene3D" id="1.10.10.10">
    <property type="entry name" value="Winged helix-like DNA-binding domain superfamily/Winged helix DNA-binding domain"/>
    <property type="match status" value="1"/>
</dbReference>
<evidence type="ECO:0000259" key="6">
    <source>
        <dbReference type="PROSITE" id="PS50934"/>
    </source>
</evidence>
<dbReference type="InterPro" id="IPR001005">
    <property type="entry name" value="SANT/Myb"/>
</dbReference>
<evidence type="ECO:0000256" key="3">
    <source>
        <dbReference type="ARBA" id="ARBA00023163"/>
    </source>
</evidence>
<evidence type="ECO:0000259" key="7">
    <source>
        <dbReference type="PROSITE" id="PS51293"/>
    </source>
</evidence>
<evidence type="ECO:0000313" key="8">
    <source>
        <dbReference type="EMBL" id="MED6107631.1"/>
    </source>
</evidence>
<sequence length="430" mass="47527">MELSKDPNSIPGRTEDSDSELELYTIPSSSRWFAWDEIHDTERATLREFFDGTSMSRSPKIYKEYRDFIINKYREDPTRKLLFTDVRKSLVGDVTLLRKVFTALEGWGLINYGATSGDADGEASGGGEDEVWRVRVEEGAPNGIRVVATPNSLKPITLPRGAKTSKDGGGSGSGSGHSSDCVRLPPLASYSDVYGDLMKQEEEVNCGLCGDKIDSGHYRSSKDNFTICVKCFTNKNYGENRSAEDFTLTEPTENSGEQGAVWTDGETLLLLESVLKHGDNWDLVAQSVQTKSKLDCISKLIELPFGELMLGSAHRNGNSNSANGFVNNAKQVQTTSNHQETSKEQDQPHDLTNVTEQNGDAVEESPSKRQRVAALSDTSSSLLKQVPSGCNSQFLYSYLMLGTFENLVELLLLLGCFFKYNNPRTFERLA</sequence>
<evidence type="ECO:0000256" key="1">
    <source>
        <dbReference type="ARBA" id="ARBA00023015"/>
    </source>
</evidence>
<dbReference type="Gene3D" id="1.10.10.60">
    <property type="entry name" value="Homeodomain-like"/>
    <property type="match status" value="1"/>
</dbReference>
<gene>
    <name evidence="8" type="ORF">PIB30_015805</name>
</gene>
<keyword evidence="4" id="KW-0539">Nucleus</keyword>
<dbReference type="InterPro" id="IPR009057">
    <property type="entry name" value="Homeodomain-like_sf"/>
</dbReference>
<dbReference type="InterPro" id="IPR007526">
    <property type="entry name" value="SWIRM"/>
</dbReference>
<dbReference type="PROSITE" id="PS51293">
    <property type="entry name" value="SANT"/>
    <property type="match status" value="1"/>
</dbReference>
<reference evidence="8 9" key="1">
    <citation type="journal article" date="2023" name="Plants (Basel)">
        <title>Bridging the Gap: Combining Genomics and Transcriptomics Approaches to Understand Stylosanthes scabra, an Orphan Legume from the Brazilian Caatinga.</title>
        <authorList>
            <person name="Ferreira-Neto J.R.C."/>
            <person name="da Silva M.D."/>
            <person name="Binneck E."/>
            <person name="de Melo N.F."/>
            <person name="da Silva R.H."/>
            <person name="de Melo A.L.T.M."/>
            <person name="Pandolfi V."/>
            <person name="Bustamante F.O."/>
            <person name="Brasileiro-Vidal A.C."/>
            <person name="Benko-Iseppon A.M."/>
        </authorList>
    </citation>
    <scope>NUCLEOTIDE SEQUENCE [LARGE SCALE GENOMIC DNA]</scope>
    <source>
        <tissue evidence="8">Leaves</tissue>
    </source>
</reference>
<dbReference type="SUPFAM" id="SSF46689">
    <property type="entry name" value="Homeodomain-like"/>
    <property type="match status" value="2"/>
</dbReference>
<feature type="region of interest" description="Disordered" evidence="5">
    <location>
        <begin position="332"/>
        <end position="369"/>
    </location>
</feature>
<dbReference type="SMART" id="SM00717">
    <property type="entry name" value="SANT"/>
    <property type="match status" value="1"/>
</dbReference>
<evidence type="ECO:0000313" key="9">
    <source>
        <dbReference type="Proteomes" id="UP001341840"/>
    </source>
</evidence>
<keyword evidence="9" id="KW-1185">Reference proteome</keyword>
<feature type="region of interest" description="Disordered" evidence="5">
    <location>
        <begin position="155"/>
        <end position="183"/>
    </location>
</feature>
<dbReference type="InterPro" id="IPR017884">
    <property type="entry name" value="SANT_dom"/>
</dbReference>
<dbReference type="Pfam" id="PF00249">
    <property type="entry name" value="Myb_DNA-binding"/>
    <property type="match status" value="1"/>
</dbReference>
<organism evidence="8 9">
    <name type="scientific">Stylosanthes scabra</name>
    <dbReference type="NCBI Taxonomy" id="79078"/>
    <lineage>
        <taxon>Eukaryota</taxon>
        <taxon>Viridiplantae</taxon>
        <taxon>Streptophyta</taxon>
        <taxon>Embryophyta</taxon>
        <taxon>Tracheophyta</taxon>
        <taxon>Spermatophyta</taxon>
        <taxon>Magnoliopsida</taxon>
        <taxon>eudicotyledons</taxon>
        <taxon>Gunneridae</taxon>
        <taxon>Pentapetalae</taxon>
        <taxon>rosids</taxon>
        <taxon>fabids</taxon>
        <taxon>Fabales</taxon>
        <taxon>Fabaceae</taxon>
        <taxon>Papilionoideae</taxon>
        <taxon>50 kb inversion clade</taxon>
        <taxon>dalbergioids sensu lato</taxon>
        <taxon>Dalbergieae</taxon>
        <taxon>Pterocarpus clade</taxon>
        <taxon>Stylosanthes</taxon>
    </lineage>
</organism>
<dbReference type="PROSITE" id="PS50934">
    <property type="entry name" value="SWIRM"/>
    <property type="match status" value="1"/>
</dbReference>
<dbReference type="CDD" id="cd00167">
    <property type="entry name" value="SANT"/>
    <property type="match status" value="1"/>
</dbReference>
<proteinExistence type="predicted"/>
<dbReference type="Proteomes" id="UP001341840">
    <property type="component" value="Unassembled WGS sequence"/>
</dbReference>
<keyword evidence="3" id="KW-0804">Transcription</keyword>
<keyword evidence="1" id="KW-0805">Transcription regulation</keyword>
<comment type="caution">
    <text evidence="8">The sequence shown here is derived from an EMBL/GenBank/DDBJ whole genome shotgun (WGS) entry which is preliminary data.</text>
</comment>
<keyword evidence="2" id="KW-0238">DNA-binding</keyword>
<protein>
    <recommendedName>
        <fullName evidence="10">SWI/SNF complex subunit SWI3A</fullName>
    </recommendedName>
</protein>
<feature type="compositionally biased region" description="Basic and acidic residues" evidence="5">
    <location>
        <begin position="340"/>
        <end position="349"/>
    </location>
</feature>
<accession>A0ABU6Q781</accession>
<name>A0ABU6Q781_9FABA</name>
<dbReference type="EMBL" id="JASCZI010000044">
    <property type="protein sequence ID" value="MED6107631.1"/>
    <property type="molecule type" value="Genomic_DNA"/>
</dbReference>
<feature type="domain" description="SANT" evidence="7">
    <location>
        <begin position="257"/>
        <end position="308"/>
    </location>
</feature>
<dbReference type="PANTHER" id="PTHR12802">
    <property type="entry name" value="SWI/SNF COMPLEX-RELATED"/>
    <property type="match status" value="1"/>
</dbReference>
<evidence type="ECO:0000256" key="4">
    <source>
        <dbReference type="ARBA" id="ARBA00023242"/>
    </source>
</evidence>
<feature type="domain" description="SWIRM" evidence="6">
    <location>
        <begin position="24"/>
        <end position="121"/>
    </location>
</feature>
<evidence type="ECO:0008006" key="10">
    <source>
        <dbReference type="Google" id="ProtNLM"/>
    </source>
</evidence>
<evidence type="ECO:0000256" key="5">
    <source>
        <dbReference type="SAM" id="MobiDB-lite"/>
    </source>
</evidence>
<evidence type="ECO:0000256" key="2">
    <source>
        <dbReference type="ARBA" id="ARBA00023125"/>
    </source>
</evidence>
<dbReference type="Pfam" id="PF04433">
    <property type="entry name" value="SWIRM"/>
    <property type="match status" value="1"/>
</dbReference>
<dbReference type="InterPro" id="IPR036388">
    <property type="entry name" value="WH-like_DNA-bd_sf"/>
</dbReference>